<proteinExistence type="predicted"/>
<dbReference type="SUPFAM" id="SSF56112">
    <property type="entry name" value="Protein kinase-like (PK-like)"/>
    <property type="match status" value="1"/>
</dbReference>
<dbReference type="PROSITE" id="PS50011">
    <property type="entry name" value="PROTEIN_KINASE_DOM"/>
    <property type="match status" value="1"/>
</dbReference>
<dbReference type="Gene3D" id="1.10.510.10">
    <property type="entry name" value="Transferase(Phosphotransferase) domain 1"/>
    <property type="match status" value="1"/>
</dbReference>
<evidence type="ECO:0000259" key="2">
    <source>
        <dbReference type="PROSITE" id="PS50011"/>
    </source>
</evidence>
<protein>
    <recommendedName>
        <fullName evidence="2">Protein kinase domain-containing protein</fullName>
    </recommendedName>
</protein>
<dbReference type="InterPro" id="IPR011009">
    <property type="entry name" value="Kinase-like_dom_sf"/>
</dbReference>
<dbReference type="GO" id="GO:0004672">
    <property type="term" value="F:protein kinase activity"/>
    <property type="evidence" value="ECO:0007669"/>
    <property type="project" value="InterPro"/>
</dbReference>
<dbReference type="Pfam" id="PF00069">
    <property type="entry name" value="Pkinase"/>
    <property type="match status" value="1"/>
</dbReference>
<dbReference type="Proteomes" id="UP001221757">
    <property type="component" value="Unassembled WGS sequence"/>
</dbReference>
<gene>
    <name evidence="3" type="ORF">B0H17DRAFT_1207980</name>
</gene>
<dbReference type="GO" id="GO:0005524">
    <property type="term" value="F:ATP binding"/>
    <property type="evidence" value="ECO:0007669"/>
    <property type="project" value="InterPro"/>
</dbReference>
<organism evidence="3 4">
    <name type="scientific">Mycena rosella</name>
    <name type="common">Pink bonnet</name>
    <name type="synonym">Agaricus rosellus</name>
    <dbReference type="NCBI Taxonomy" id="1033263"/>
    <lineage>
        <taxon>Eukaryota</taxon>
        <taxon>Fungi</taxon>
        <taxon>Dikarya</taxon>
        <taxon>Basidiomycota</taxon>
        <taxon>Agaricomycotina</taxon>
        <taxon>Agaricomycetes</taxon>
        <taxon>Agaricomycetidae</taxon>
        <taxon>Agaricales</taxon>
        <taxon>Marasmiineae</taxon>
        <taxon>Mycenaceae</taxon>
        <taxon>Mycena</taxon>
    </lineage>
</organism>
<accession>A0AAD7D313</accession>
<feature type="region of interest" description="Disordered" evidence="1">
    <location>
        <begin position="48"/>
        <end position="69"/>
    </location>
</feature>
<evidence type="ECO:0000313" key="3">
    <source>
        <dbReference type="EMBL" id="KAJ7674397.1"/>
    </source>
</evidence>
<dbReference type="InterPro" id="IPR008271">
    <property type="entry name" value="Ser/Thr_kinase_AS"/>
</dbReference>
<comment type="caution">
    <text evidence="3">The sequence shown here is derived from an EMBL/GenBank/DDBJ whole genome shotgun (WGS) entry which is preliminary data.</text>
</comment>
<keyword evidence="4" id="KW-1185">Reference proteome</keyword>
<dbReference type="EMBL" id="JARKIE010000154">
    <property type="protein sequence ID" value="KAJ7674397.1"/>
    <property type="molecule type" value="Genomic_DNA"/>
</dbReference>
<dbReference type="InterPro" id="IPR000719">
    <property type="entry name" value="Prot_kinase_dom"/>
</dbReference>
<evidence type="ECO:0000313" key="4">
    <source>
        <dbReference type="Proteomes" id="UP001221757"/>
    </source>
</evidence>
<dbReference type="AlphaFoldDB" id="A0AAD7D313"/>
<feature type="domain" description="Protein kinase" evidence="2">
    <location>
        <begin position="1"/>
        <end position="213"/>
    </location>
</feature>
<sequence length="213" mass="24411">MLGVIFPPLPNVQLHLANEDDQLVNASTPRALVISVPNWFKKVKPSPKCEDKDTWLDEPMTTPPDAESSDLWSIKESDKICGVYDHSQFRYVNQGRFDVVYSTVKIGSDMKVAVKRMRFKDCEFLARYGMLSLHRKFEEETVKYITRQICATMAKVHEMNVVHRDVKPPNITVGDAGRHDSRFRKREAGVDCDEHVVRKYSTRQSILGETGSH</sequence>
<evidence type="ECO:0000256" key="1">
    <source>
        <dbReference type="SAM" id="MobiDB-lite"/>
    </source>
</evidence>
<reference evidence="3" key="1">
    <citation type="submission" date="2023-03" db="EMBL/GenBank/DDBJ databases">
        <title>Massive genome expansion in bonnet fungi (Mycena s.s.) driven by repeated elements and novel gene families across ecological guilds.</title>
        <authorList>
            <consortium name="Lawrence Berkeley National Laboratory"/>
            <person name="Harder C.B."/>
            <person name="Miyauchi S."/>
            <person name="Viragh M."/>
            <person name="Kuo A."/>
            <person name="Thoen E."/>
            <person name="Andreopoulos B."/>
            <person name="Lu D."/>
            <person name="Skrede I."/>
            <person name="Drula E."/>
            <person name="Henrissat B."/>
            <person name="Morin E."/>
            <person name="Kohler A."/>
            <person name="Barry K."/>
            <person name="LaButti K."/>
            <person name="Morin E."/>
            <person name="Salamov A."/>
            <person name="Lipzen A."/>
            <person name="Mereny Z."/>
            <person name="Hegedus B."/>
            <person name="Baldrian P."/>
            <person name="Stursova M."/>
            <person name="Weitz H."/>
            <person name="Taylor A."/>
            <person name="Grigoriev I.V."/>
            <person name="Nagy L.G."/>
            <person name="Martin F."/>
            <person name="Kauserud H."/>
        </authorList>
    </citation>
    <scope>NUCLEOTIDE SEQUENCE</scope>
    <source>
        <strain evidence="3">CBHHK067</strain>
    </source>
</reference>
<dbReference type="PROSITE" id="PS00108">
    <property type="entry name" value="PROTEIN_KINASE_ST"/>
    <property type="match status" value="1"/>
</dbReference>
<name>A0AAD7D313_MYCRO</name>